<feature type="repeat" description="Solcar" evidence="8">
    <location>
        <begin position="11"/>
        <end position="99"/>
    </location>
</feature>
<evidence type="ECO:0000256" key="2">
    <source>
        <dbReference type="ARBA" id="ARBA00006375"/>
    </source>
</evidence>
<gene>
    <name evidence="10" type="ORF">OESDEN_23052</name>
</gene>
<keyword evidence="4 8" id="KW-0812">Transmembrane</keyword>
<keyword evidence="11" id="KW-1185">Reference proteome</keyword>
<evidence type="ECO:0000256" key="4">
    <source>
        <dbReference type="ARBA" id="ARBA00022692"/>
    </source>
</evidence>
<dbReference type="GO" id="GO:0055085">
    <property type="term" value="P:transmembrane transport"/>
    <property type="evidence" value="ECO:0007669"/>
    <property type="project" value="InterPro"/>
</dbReference>
<evidence type="ECO:0000256" key="5">
    <source>
        <dbReference type="ARBA" id="ARBA00022737"/>
    </source>
</evidence>
<dbReference type="PANTHER" id="PTHR45683">
    <property type="entry name" value="MITOCHONDRIAL NICOTINAMIDE ADENINE DINUCLEOTIDE TRANSPORTER 1-RELATED-RELATED"/>
    <property type="match status" value="1"/>
</dbReference>
<dbReference type="InterPro" id="IPR044712">
    <property type="entry name" value="SLC25A32-like"/>
</dbReference>
<protein>
    <submittedName>
        <fullName evidence="10">Uncharacterized protein</fullName>
    </submittedName>
</protein>
<keyword evidence="6" id="KW-1133">Transmembrane helix</keyword>
<evidence type="ECO:0000313" key="11">
    <source>
        <dbReference type="Proteomes" id="UP000053660"/>
    </source>
</evidence>
<reference evidence="10 11" key="1">
    <citation type="submission" date="2014-03" db="EMBL/GenBank/DDBJ databases">
        <title>Draft genome of the hookworm Oesophagostomum dentatum.</title>
        <authorList>
            <person name="Mitreva M."/>
        </authorList>
    </citation>
    <scope>NUCLEOTIDE SEQUENCE [LARGE SCALE GENOMIC DNA]</scope>
    <source>
        <strain evidence="10 11">OD-Hann</strain>
    </source>
</reference>
<dbReference type="Pfam" id="PF00153">
    <property type="entry name" value="Mito_carr"/>
    <property type="match status" value="1"/>
</dbReference>
<evidence type="ECO:0000313" key="10">
    <source>
        <dbReference type="EMBL" id="KHJ77328.1"/>
    </source>
</evidence>
<dbReference type="GO" id="GO:0016020">
    <property type="term" value="C:membrane"/>
    <property type="evidence" value="ECO:0007669"/>
    <property type="project" value="UniProtKB-SubCell"/>
</dbReference>
<dbReference type="PROSITE" id="PS50920">
    <property type="entry name" value="SOLCAR"/>
    <property type="match status" value="1"/>
</dbReference>
<dbReference type="SUPFAM" id="SSF103506">
    <property type="entry name" value="Mitochondrial carrier"/>
    <property type="match status" value="1"/>
</dbReference>
<keyword evidence="5" id="KW-0677">Repeat</keyword>
<comment type="similarity">
    <text evidence="2 9">Belongs to the mitochondrial carrier (TC 2.A.29) family.</text>
</comment>
<evidence type="ECO:0000256" key="6">
    <source>
        <dbReference type="ARBA" id="ARBA00022989"/>
    </source>
</evidence>
<accession>A0A0B1RW77</accession>
<comment type="subcellular location">
    <subcellularLocation>
        <location evidence="1">Membrane</location>
        <topology evidence="1">Multi-pass membrane protein</topology>
    </subcellularLocation>
</comment>
<organism evidence="10 11">
    <name type="scientific">Oesophagostomum dentatum</name>
    <name type="common">Nodular worm</name>
    <dbReference type="NCBI Taxonomy" id="61180"/>
    <lineage>
        <taxon>Eukaryota</taxon>
        <taxon>Metazoa</taxon>
        <taxon>Ecdysozoa</taxon>
        <taxon>Nematoda</taxon>
        <taxon>Chromadorea</taxon>
        <taxon>Rhabditida</taxon>
        <taxon>Rhabditina</taxon>
        <taxon>Rhabditomorpha</taxon>
        <taxon>Strongyloidea</taxon>
        <taxon>Strongylidae</taxon>
        <taxon>Oesophagostomum</taxon>
    </lineage>
</organism>
<evidence type="ECO:0000256" key="3">
    <source>
        <dbReference type="ARBA" id="ARBA00022448"/>
    </source>
</evidence>
<dbReference type="GO" id="GO:0006862">
    <property type="term" value="P:nucleotide transport"/>
    <property type="evidence" value="ECO:0007669"/>
    <property type="project" value="InterPro"/>
</dbReference>
<evidence type="ECO:0000256" key="7">
    <source>
        <dbReference type="ARBA" id="ARBA00023136"/>
    </source>
</evidence>
<dbReference type="InterPro" id="IPR023395">
    <property type="entry name" value="MCP_dom_sf"/>
</dbReference>
<dbReference type="Proteomes" id="UP000053660">
    <property type="component" value="Unassembled WGS sequence"/>
</dbReference>
<evidence type="ECO:0000256" key="1">
    <source>
        <dbReference type="ARBA" id="ARBA00004141"/>
    </source>
</evidence>
<name>A0A0B1RW77_OESDE</name>
<evidence type="ECO:0000256" key="9">
    <source>
        <dbReference type="RuleBase" id="RU000488"/>
    </source>
</evidence>
<keyword evidence="3 9" id="KW-0813">Transport</keyword>
<dbReference type="InterPro" id="IPR018108">
    <property type="entry name" value="MCP_transmembrane"/>
</dbReference>
<evidence type="ECO:0000256" key="8">
    <source>
        <dbReference type="PROSITE-ProRule" id="PRU00282"/>
    </source>
</evidence>
<dbReference type="AlphaFoldDB" id="A0A0B1RW77"/>
<dbReference type="Gene3D" id="1.50.40.10">
    <property type="entry name" value="Mitochondrial carrier domain"/>
    <property type="match status" value="1"/>
</dbReference>
<proteinExistence type="inferred from homology"/>
<dbReference type="EMBL" id="KN610872">
    <property type="protein sequence ID" value="KHJ77328.1"/>
    <property type="molecule type" value="Genomic_DNA"/>
</dbReference>
<keyword evidence="7 8" id="KW-0472">Membrane</keyword>
<dbReference type="OrthoDB" id="428293at2759"/>
<sequence length="99" mass="11262">MREILPFHTPSENVDNFICAILTGCSVLCISNPIWVVKTRLCLQYETAAKRNYTGMVDCLVKLFKGEGVRGLYRVSPAIKVVFKRILLNPLQCLLAWLF</sequence>